<name>A0A4U9D420_RAOTE</name>
<dbReference type="EMBL" id="CABDVU010000001">
    <property type="protein sequence ID" value="VTN13189.1"/>
    <property type="molecule type" value="Genomic_DNA"/>
</dbReference>
<dbReference type="AlphaFoldDB" id="A0A4U9D420"/>
<gene>
    <name evidence="2" type="ORF">NCTC9185_05217</name>
</gene>
<protein>
    <submittedName>
        <fullName evidence="2">Uncharacterized protein</fullName>
    </submittedName>
</protein>
<organism evidence="2 3">
    <name type="scientific">Raoultella terrigena</name>
    <name type="common">Klebsiella terrigena</name>
    <dbReference type="NCBI Taxonomy" id="577"/>
    <lineage>
        <taxon>Bacteria</taxon>
        <taxon>Pseudomonadati</taxon>
        <taxon>Pseudomonadota</taxon>
        <taxon>Gammaproteobacteria</taxon>
        <taxon>Enterobacterales</taxon>
        <taxon>Enterobacteriaceae</taxon>
        <taxon>Klebsiella/Raoultella group</taxon>
        <taxon>Raoultella</taxon>
    </lineage>
</organism>
<accession>A0A4U9D420</accession>
<feature type="region of interest" description="Disordered" evidence="1">
    <location>
        <begin position="1"/>
        <end position="31"/>
    </location>
</feature>
<evidence type="ECO:0000313" key="3">
    <source>
        <dbReference type="Proteomes" id="UP000339249"/>
    </source>
</evidence>
<reference evidence="2 3" key="1">
    <citation type="submission" date="2019-04" db="EMBL/GenBank/DDBJ databases">
        <authorList>
            <consortium name="Pathogen Informatics"/>
        </authorList>
    </citation>
    <scope>NUCLEOTIDE SEQUENCE [LARGE SCALE GENOMIC DNA]</scope>
    <source>
        <strain evidence="2 3">NCTC9185</strain>
    </source>
</reference>
<proteinExistence type="predicted"/>
<evidence type="ECO:0000313" key="2">
    <source>
        <dbReference type="EMBL" id="VTN13189.1"/>
    </source>
</evidence>
<evidence type="ECO:0000256" key="1">
    <source>
        <dbReference type="SAM" id="MobiDB-lite"/>
    </source>
</evidence>
<sequence>MRTGDSGTGYTSGVAYNDTSAKTFSRGDSDE</sequence>
<dbReference type="Proteomes" id="UP000339249">
    <property type="component" value="Unassembled WGS sequence"/>
</dbReference>